<dbReference type="Proteomes" id="UP000001542">
    <property type="component" value="Unassembled WGS sequence"/>
</dbReference>
<evidence type="ECO:0000313" key="2">
    <source>
        <dbReference type="Proteomes" id="UP000001542"/>
    </source>
</evidence>
<name>A2EA59_TRIV3</name>
<proteinExistence type="predicted"/>
<dbReference type="InParanoid" id="A2EA59"/>
<keyword evidence="2" id="KW-1185">Reference proteome</keyword>
<reference evidence="1" key="2">
    <citation type="journal article" date="2007" name="Science">
        <title>Draft genome sequence of the sexually transmitted pathogen Trichomonas vaginalis.</title>
        <authorList>
            <person name="Carlton J.M."/>
            <person name="Hirt R.P."/>
            <person name="Silva J.C."/>
            <person name="Delcher A.L."/>
            <person name="Schatz M."/>
            <person name="Zhao Q."/>
            <person name="Wortman J.R."/>
            <person name="Bidwell S.L."/>
            <person name="Alsmark U.C.M."/>
            <person name="Besteiro S."/>
            <person name="Sicheritz-Ponten T."/>
            <person name="Noel C.J."/>
            <person name="Dacks J.B."/>
            <person name="Foster P.G."/>
            <person name="Simillion C."/>
            <person name="Van de Peer Y."/>
            <person name="Miranda-Saavedra D."/>
            <person name="Barton G.J."/>
            <person name="Westrop G.D."/>
            <person name="Mueller S."/>
            <person name="Dessi D."/>
            <person name="Fiori P.L."/>
            <person name="Ren Q."/>
            <person name="Paulsen I."/>
            <person name="Zhang H."/>
            <person name="Bastida-Corcuera F.D."/>
            <person name="Simoes-Barbosa A."/>
            <person name="Brown M.T."/>
            <person name="Hayes R.D."/>
            <person name="Mukherjee M."/>
            <person name="Okumura C.Y."/>
            <person name="Schneider R."/>
            <person name="Smith A.J."/>
            <person name="Vanacova S."/>
            <person name="Villalvazo M."/>
            <person name="Haas B.J."/>
            <person name="Pertea M."/>
            <person name="Feldblyum T.V."/>
            <person name="Utterback T.R."/>
            <person name="Shu C.L."/>
            <person name="Osoegawa K."/>
            <person name="de Jong P.J."/>
            <person name="Hrdy I."/>
            <person name="Horvathova L."/>
            <person name="Zubacova Z."/>
            <person name="Dolezal P."/>
            <person name="Malik S.B."/>
            <person name="Logsdon J.M. Jr."/>
            <person name="Henze K."/>
            <person name="Gupta A."/>
            <person name="Wang C.C."/>
            <person name="Dunne R.L."/>
            <person name="Upcroft J.A."/>
            <person name="Upcroft P."/>
            <person name="White O."/>
            <person name="Salzberg S.L."/>
            <person name="Tang P."/>
            <person name="Chiu C.-H."/>
            <person name="Lee Y.-S."/>
            <person name="Embley T.M."/>
            <person name="Coombs G.H."/>
            <person name="Mottram J.C."/>
            <person name="Tachezy J."/>
            <person name="Fraser-Liggett C.M."/>
            <person name="Johnson P.J."/>
        </authorList>
    </citation>
    <scope>NUCLEOTIDE SEQUENCE [LARGE SCALE GENOMIC DNA]</scope>
    <source>
        <strain evidence="1">G3</strain>
    </source>
</reference>
<dbReference type="VEuPathDB" id="TrichDB:TVAG_484160"/>
<gene>
    <name evidence="1" type="ORF">TVAG_484160</name>
</gene>
<dbReference type="KEGG" id="tva:4768439"/>
<dbReference type="VEuPathDB" id="TrichDB:TVAGG3_0980650"/>
<accession>A2EA59</accession>
<dbReference type="AlphaFoldDB" id="A2EA59"/>
<evidence type="ECO:0000313" key="1">
    <source>
        <dbReference type="EMBL" id="EAY10505.1"/>
    </source>
</evidence>
<reference evidence="1" key="1">
    <citation type="submission" date="2006-10" db="EMBL/GenBank/DDBJ databases">
        <authorList>
            <person name="Amadeo P."/>
            <person name="Zhao Q."/>
            <person name="Wortman J."/>
            <person name="Fraser-Liggett C."/>
            <person name="Carlton J."/>
        </authorList>
    </citation>
    <scope>NUCLEOTIDE SEQUENCE</scope>
    <source>
        <strain evidence="1">G3</strain>
    </source>
</reference>
<protein>
    <recommendedName>
        <fullName evidence="3">Mic1 domain-containing protein</fullName>
    </recommendedName>
</protein>
<dbReference type="EMBL" id="DS113337">
    <property type="protein sequence ID" value="EAY10505.1"/>
    <property type="molecule type" value="Genomic_DNA"/>
</dbReference>
<dbReference type="RefSeq" id="XP_001322728.1">
    <property type="nucleotide sequence ID" value="XM_001322693.1"/>
</dbReference>
<sequence length="520" mass="59927">MSNSPILFEKSDNFPKGYLISGWYHVFSIDDSLQSLSIFSKFDRKEILIQQLNLNQNTDKIHYVDYILDDVLFIYATKSQKSIGFFLNINLNQQNYILPPLVEFSLTSLTFHSNILSAFVPHKGSFVVVSKNGISCHDLYLNEYFSIRSLITSCRFVRNYLVYTDNLFLHACSIDLNDKNRVFFNKINSRQLNTLGNPLKLLALSHCLLIIFETSEKATVVQKVLLQSKKFDSITNISKYFLQNNEFSNISFNIFDNALLIYHRPTQKFTLIDMYDADDIQIFPPFDCEFPILEILDSSKAFSDEFMLDTRCNYQVINVTDLNIIAALFRRTNTLTHSIFLLSNLLKGSVDVETMNKIIQTIGPSARSPSTQIRFVKAIQFSGIVDPHLILLALLRYSKILGDDMIDDAKISVIQAAFHPYCRNTLKDMFSLWKLKMNDVIMKYIVTKLDESYWYGIEMFGDILKFAKICTDVGKSEIARKMIIKFVLDGGESSENFTEIRQNYISKFGEDPLIPMSQKQ</sequence>
<organism evidence="1 2">
    <name type="scientific">Trichomonas vaginalis (strain ATCC PRA-98 / G3)</name>
    <dbReference type="NCBI Taxonomy" id="412133"/>
    <lineage>
        <taxon>Eukaryota</taxon>
        <taxon>Metamonada</taxon>
        <taxon>Parabasalia</taxon>
        <taxon>Trichomonadida</taxon>
        <taxon>Trichomonadidae</taxon>
        <taxon>Trichomonas</taxon>
    </lineage>
</organism>
<dbReference type="OrthoDB" id="10643220at2759"/>
<evidence type="ECO:0008006" key="3">
    <source>
        <dbReference type="Google" id="ProtNLM"/>
    </source>
</evidence>